<feature type="region of interest" description="Disordered" evidence="1">
    <location>
        <begin position="1"/>
        <end position="59"/>
    </location>
</feature>
<reference evidence="2" key="1">
    <citation type="journal article" date="2014" name="Int. J. Syst. Evol. Microbiol.">
        <title>Complete genome sequence of Corynebacterium casei LMG S-19264T (=DSM 44701T), isolated from a smear-ripened cheese.</title>
        <authorList>
            <consortium name="US DOE Joint Genome Institute (JGI-PGF)"/>
            <person name="Walter F."/>
            <person name="Albersmeier A."/>
            <person name="Kalinowski J."/>
            <person name="Ruckert C."/>
        </authorList>
    </citation>
    <scope>NUCLEOTIDE SEQUENCE</scope>
    <source>
        <strain evidence="2">JCM 1480</strain>
    </source>
</reference>
<dbReference type="EMBL" id="BMOI01000019">
    <property type="protein sequence ID" value="GGL12028.1"/>
    <property type="molecule type" value="Genomic_DNA"/>
</dbReference>
<reference evidence="2" key="2">
    <citation type="submission" date="2020-09" db="EMBL/GenBank/DDBJ databases">
        <authorList>
            <person name="Sun Q."/>
            <person name="Ohkuma M."/>
        </authorList>
    </citation>
    <scope>NUCLEOTIDE SEQUENCE</scope>
    <source>
        <strain evidence="2">JCM 1480</strain>
    </source>
</reference>
<proteinExistence type="predicted"/>
<sequence length="72" mass="8121">MTARRRGTPGQETPHDEPSRYERDAGVAPLQVETYAALRRRRSAAQPQPPAKAPKEQWPDFAEILRQLGQSP</sequence>
<dbReference type="Proteomes" id="UP000648535">
    <property type="component" value="Unassembled WGS sequence"/>
</dbReference>
<accession>A0A8H9GCF2</accession>
<evidence type="ECO:0000256" key="1">
    <source>
        <dbReference type="SAM" id="MobiDB-lite"/>
    </source>
</evidence>
<comment type="caution">
    <text evidence="2">The sequence shown here is derived from an EMBL/GenBank/DDBJ whole genome shotgun (WGS) entry which is preliminary data.</text>
</comment>
<gene>
    <name evidence="2" type="ORF">GCM10009769_32520</name>
</gene>
<evidence type="ECO:0000313" key="2">
    <source>
        <dbReference type="EMBL" id="GGL12028.1"/>
    </source>
</evidence>
<name>A0A8H9GCF2_9MICO</name>
<feature type="compositionally biased region" description="Basic and acidic residues" evidence="1">
    <location>
        <begin position="13"/>
        <end position="25"/>
    </location>
</feature>
<dbReference type="AlphaFoldDB" id="A0A8H9GCF2"/>
<protein>
    <submittedName>
        <fullName evidence="2">Uncharacterized protein</fullName>
    </submittedName>
</protein>
<organism evidence="2 3">
    <name type="scientific">Curtobacterium luteum</name>
    <dbReference type="NCBI Taxonomy" id="33881"/>
    <lineage>
        <taxon>Bacteria</taxon>
        <taxon>Bacillati</taxon>
        <taxon>Actinomycetota</taxon>
        <taxon>Actinomycetes</taxon>
        <taxon>Micrococcales</taxon>
        <taxon>Microbacteriaceae</taxon>
        <taxon>Curtobacterium</taxon>
    </lineage>
</organism>
<evidence type="ECO:0000313" key="3">
    <source>
        <dbReference type="Proteomes" id="UP000648535"/>
    </source>
</evidence>